<dbReference type="Proteomes" id="UP000815325">
    <property type="component" value="Unassembled WGS sequence"/>
</dbReference>
<sequence>MEHSFFPDDVPSRKCGFSGTPQVLDEDEYVAQIEAIVERDYFPDIPKLRSQLEWEQAVNTGDPFLIRPHVPSNIFQATIFKPHFPSHNSNLGTGVCFAPKAI</sequence>
<proteinExistence type="inferred from homology"/>
<comment type="subcellular location">
    <subcellularLocation>
        <location evidence="1">Nucleus</location>
    </subcellularLocation>
</comment>
<accession>A0ABQ7GVI0</accession>
<evidence type="ECO:0000256" key="1">
    <source>
        <dbReference type="ARBA" id="ARBA00004123"/>
    </source>
</evidence>
<keyword evidence="3" id="KW-0539">Nucleus</keyword>
<comment type="similarity">
    <text evidence="2">Belongs to the ESS2 family.</text>
</comment>
<evidence type="ECO:0000313" key="4">
    <source>
        <dbReference type="EMBL" id="KAF5838600.1"/>
    </source>
</evidence>
<evidence type="ECO:0008006" key="6">
    <source>
        <dbReference type="Google" id="ProtNLM"/>
    </source>
</evidence>
<keyword evidence="5" id="KW-1185">Reference proteome</keyword>
<dbReference type="PANTHER" id="PTHR12940">
    <property type="entry name" value="ES-2 PROTEIN - RELATED"/>
    <property type="match status" value="1"/>
</dbReference>
<dbReference type="PANTHER" id="PTHR12940:SF0">
    <property type="entry name" value="SPLICING FACTOR ESS-2 HOMOLOG"/>
    <property type="match status" value="1"/>
</dbReference>
<dbReference type="EMBL" id="MU069572">
    <property type="protein sequence ID" value="KAF5838600.1"/>
    <property type="molecule type" value="Genomic_DNA"/>
</dbReference>
<evidence type="ECO:0000313" key="5">
    <source>
        <dbReference type="Proteomes" id="UP000815325"/>
    </source>
</evidence>
<protein>
    <recommendedName>
        <fullName evidence="6">Encoded protein</fullName>
    </recommendedName>
</protein>
<evidence type="ECO:0000256" key="2">
    <source>
        <dbReference type="ARBA" id="ARBA00009072"/>
    </source>
</evidence>
<reference evidence="4" key="1">
    <citation type="submission" date="2017-08" db="EMBL/GenBank/DDBJ databases">
        <authorList>
            <person name="Polle J.E."/>
            <person name="Barry K."/>
            <person name="Cushman J."/>
            <person name="Schmutz J."/>
            <person name="Tran D."/>
            <person name="Hathwaick L.T."/>
            <person name="Yim W.C."/>
            <person name="Jenkins J."/>
            <person name="Mckie-Krisberg Z.M."/>
            <person name="Prochnik S."/>
            <person name="Lindquist E."/>
            <person name="Dockter R.B."/>
            <person name="Adam C."/>
            <person name="Molina H."/>
            <person name="Bunkerborg J."/>
            <person name="Jin E."/>
            <person name="Buchheim M."/>
            <person name="Magnuson J."/>
        </authorList>
    </citation>
    <scope>NUCLEOTIDE SEQUENCE</scope>
    <source>
        <strain evidence="4">CCAP 19/18</strain>
    </source>
</reference>
<evidence type="ECO:0000256" key="3">
    <source>
        <dbReference type="ARBA" id="ARBA00023242"/>
    </source>
</evidence>
<dbReference type="InterPro" id="IPR019148">
    <property type="entry name" value="Nuclear_protein_DGCR14_ESS-2"/>
</dbReference>
<comment type="caution">
    <text evidence="4">The sequence shown here is derived from an EMBL/GenBank/DDBJ whole genome shotgun (WGS) entry which is preliminary data.</text>
</comment>
<gene>
    <name evidence="4" type="ORF">DUNSADRAFT_2509</name>
</gene>
<organism evidence="4 5">
    <name type="scientific">Dunaliella salina</name>
    <name type="common">Green alga</name>
    <name type="synonym">Protococcus salinus</name>
    <dbReference type="NCBI Taxonomy" id="3046"/>
    <lineage>
        <taxon>Eukaryota</taxon>
        <taxon>Viridiplantae</taxon>
        <taxon>Chlorophyta</taxon>
        <taxon>core chlorophytes</taxon>
        <taxon>Chlorophyceae</taxon>
        <taxon>CS clade</taxon>
        <taxon>Chlamydomonadales</taxon>
        <taxon>Dunaliellaceae</taxon>
        <taxon>Dunaliella</taxon>
    </lineage>
</organism>
<dbReference type="Pfam" id="PF09751">
    <property type="entry name" value="Es2"/>
    <property type="match status" value="1"/>
</dbReference>
<name>A0ABQ7GVI0_DUNSA</name>